<evidence type="ECO:0000313" key="2">
    <source>
        <dbReference type="EMBL" id="MFC5465281.1"/>
    </source>
</evidence>
<comment type="caution">
    <text evidence="2">The sequence shown here is derived from an EMBL/GenBank/DDBJ whole genome shotgun (WGS) entry which is preliminary data.</text>
</comment>
<keyword evidence="1" id="KW-1133">Transmembrane helix</keyword>
<organism evidence="2 3">
    <name type="scientific">Lederbergia graminis</name>
    <dbReference type="NCBI Taxonomy" id="735518"/>
    <lineage>
        <taxon>Bacteria</taxon>
        <taxon>Bacillati</taxon>
        <taxon>Bacillota</taxon>
        <taxon>Bacilli</taxon>
        <taxon>Bacillales</taxon>
        <taxon>Bacillaceae</taxon>
        <taxon>Lederbergia</taxon>
    </lineage>
</organism>
<evidence type="ECO:0000256" key="1">
    <source>
        <dbReference type="SAM" id="Phobius"/>
    </source>
</evidence>
<feature type="transmembrane region" description="Helical" evidence="1">
    <location>
        <begin position="13"/>
        <end position="31"/>
    </location>
</feature>
<dbReference type="RefSeq" id="WP_382351397.1">
    <property type="nucleotide sequence ID" value="NZ_JBHSMC010000014.1"/>
</dbReference>
<name>A0ABW0LJ32_9BACI</name>
<keyword evidence="3" id="KW-1185">Reference proteome</keyword>
<evidence type="ECO:0000313" key="3">
    <source>
        <dbReference type="Proteomes" id="UP001596147"/>
    </source>
</evidence>
<keyword evidence="1" id="KW-0472">Membrane</keyword>
<proteinExistence type="predicted"/>
<sequence>MGKEFSNKTSSKAAIYIGVILGMAGIMLMFINDPVGWSTIGLALILFLVLRYFGDDTTVSCDEQGFKVKIVSKRKGTTVKEYAWEDVTGTYYYEYESGGEDSSISRFFQVNTAEGIAFNMEAMKSFDELIEIFNENTKHLSYKWAKIDGFQNTYIQQERMFQ</sequence>
<gene>
    <name evidence="2" type="ORF">ACFPM4_11025</name>
</gene>
<reference evidence="3" key="1">
    <citation type="journal article" date="2019" name="Int. J. Syst. Evol. Microbiol.">
        <title>The Global Catalogue of Microorganisms (GCM) 10K type strain sequencing project: providing services to taxonomists for standard genome sequencing and annotation.</title>
        <authorList>
            <consortium name="The Broad Institute Genomics Platform"/>
            <consortium name="The Broad Institute Genome Sequencing Center for Infectious Disease"/>
            <person name="Wu L."/>
            <person name="Ma J."/>
        </authorList>
    </citation>
    <scope>NUCLEOTIDE SEQUENCE [LARGE SCALE GENOMIC DNA]</scope>
    <source>
        <strain evidence="3">CGMCC 1.12237</strain>
    </source>
</reference>
<protein>
    <submittedName>
        <fullName evidence="2">Uncharacterized protein</fullName>
    </submittedName>
</protein>
<dbReference type="Proteomes" id="UP001596147">
    <property type="component" value="Unassembled WGS sequence"/>
</dbReference>
<feature type="transmembrane region" description="Helical" evidence="1">
    <location>
        <begin position="37"/>
        <end position="54"/>
    </location>
</feature>
<keyword evidence="1" id="KW-0812">Transmembrane</keyword>
<accession>A0ABW0LJ32</accession>
<dbReference type="EMBL" id="JBHSMC010000014">
    <property type="protein sequence ID" value="MFC5465281.1"/>
    <property type="molecule type" value="Genomic_DNA"/>
</dbReference>